<keyword evidence="1" id="KW-0456">Lyase</keyword>
<evidence type="ECO:0000313" key="1">
    <source>
        <dbReference type="EMBL" id="MCY4746101.1"/>
    </source>
</evidence>
<name>A0ACC6CCF0_9BURK</name>
<protein>
    <submittedName>
        <fullName evidence="1">Low-specificity L-threonine aldolase</fullName>
        <ecNumber evidence="1">4.1.2.48</ecNumber>
    </submittedName>
</protein>
<keyword evidence="2" id="KW-1185">Reference proteome</keyword>
<comment type="caution">
    <text evidence="1">The sequence shown here is derived from an EMBL/GenBank/DDBJ whole genome shotgun (WGS) entry which is preliminary data.</text>
</comment>
<dbReference type="Proteomes" id="UP001076464">
    <property type="component" value="Unassembled WGS sequence"/>
</dbReference>
<dbReference type="EC" id="4.1.2.48" evidence="1"/>
<organism evidence="1 2">
    <name type="scientific">Roseateles hydrophilus</name>
    <dbReference type="NCBI Taxonomy" id="2975054"/>
    <lineage>
        <taxon>Bacteria</taxon>
        <taxon>Pseudomonadati</taxon>
        <taxon>Pseudomonadota</taxon>
        <taxon>Betaproteobacteria</taxon>
        <taxon>Burkholderiales</taxon>
        <taxon>Sphaerotilaceae</taxon>
        <taxon>Roseateles</taxon>
    </lineage>
</organism>
<accession>A0ACC6CCF0</accession>
<gene>
    <name evidence="1" type="primary">ltaE</name>
    <name evidence="1" type="ORF">NYO99_14030</name>
</gene>
<evidence type="ECO:0000313" key="2">
    <source>
        <dbReference type="Proteomes" id="UP001076464"/>
    </source>
</evidence>
<sequence length="349" mass="35776">MSDYAPSSGASARGAVVDLRSDTVTKPTAAMREAIARAAVGDDVFGDDPTVNALQARVAALLGKQAALFMPSGTQSNLCGLLAHCGRGDEYIVGQLAHTYRYEGGGAAVLGSIQPQPLPNQPDGTIALDDIAAAIKPDDPHFARTRLLALENTWNGNVLPAGYAEAACDLARSRGLATHLDGARLFNAAVATGRPVAALAAPFDSVSVCFSKGLGAPMGSMLVGSAALIAQARRIRKMVGGGLRQVGLMAAAADHALTHHVDRLADDHALARRLATGLAALPGVTVTPPQTNIVFVQVADGRGPALLAHLQARGVLATGLIGLRFVTHLDVDAAGIDHAIAAAADFFKS</sequence>
<proteinExistence type="predicted"/>
<reference evidence="1" key="1">
    <citation type="submission" date="2022-08" db="EMBL/GenBank/DDBJ databases">
        <title>Genome sequencing of Pelomonas sp. UHG3.</title>
        <authorList>
            <person name="So Y."/>
        </authorList>
    </citation>
    <scope>NUCLEOTIDE SEQUENCE</scope>
    <source>
        <strain evidence="1">UHG3</strain>
    </source>
</reference>
<dbReference type="EMBL" id="JAPPUY010000003">
    <property type="protein sequence ID" value="MCY4746101.1"/>
    <property type="molecule type" value="Genomic_DNA"/>
</dbReference>